<evidence type="ECO:0000259" key="1">
    <source>
        <dbReference type="Pfam" id="PF13229"/>
    </source>
</evidence>
<evidence type="ECO:0000313" key="3">
    <source>
        <dbReference type="Proteomes" id="UP001596407"/>
    </source>
</evidence>
<dbReference type="SUPFAM" id="SSF51126">
    <property type="entry name" value="Pectin lyase-like"/>
    <property type="match status" value="2"/>
</dbReference>
<gene>
    <name evidence="2" type="ORF">ACFQJ6_19075</name>
</gene>
<dbReference type="Proteomes" id="UP001596407">
    <property type="component" value="Unassembled WGS sequence"/>
</dbReference>
<evidence type="ECO:0000313" key="2">
    <source>
        <dbReference type="EMBL" id="MFC7081886.1"/>
    </source>
</evidence>
<dbReference type="GeneID" id="79304772"/>
<dbReference type="InterPro" id="IPR012334">
    <property type="entry name" value="Pectin_lyas_fold"/>
</dbReference>
<protein>
    <submittedName>
        <fullName evidence="2">Right-handed parallel beta-helix repeat-containing protein</fullName>
    </submittedName>
</protein>
<dbReference type="InterPro" id="IPR039448">
    <property type="entry name" value="Beta_helix"/>
</dbReference>
<proteinExistence type="predicted"/>
<dbReference type="InterPro" id="IPR006626">
    <property type="entry name" value="PbH1"/>
</dbReference>
<dbReference type="InterPro" id="IPR011050">
    <property type="entry name" value="Pectin_lyase_fold/virulence"/>
</dbReference>
<dbReference type="AlphaFoldDB" id="A0ABD5WN58"/>
<keyword evidence="3" id="KW-1185">Reference proteome</keyword>
<reference evidence="2 3" key="1">
    <citation type="journal article" date="2019" name="Int. J. Syst. Evol. Microbiol.">
        <title>The Global Catalogue of Microorganisms (GCM) 10K type strain sequencing project: providing services to taxonomists for standard genome sequencing and annotation.</title>
        <authorList>
            <consortium name="The Broad Institute Genomics Platform"/>
            <consortium name="The Broad Institute Genome Sequencing Center for Infectious Disease"/>
            <person name="Wu L."/>
            <person name="Ma J."/>
        </authorList>
    </citation>
    <scope>NUCLEOTIDE SEQUENCE [LARGE SCALE GENOMIC DNA]</scope>
    <source>
        <strain evidence="2 3">DT72</strain>
    </source>
</reference>
<dbReference type="Gene3D" id="2.160.20.10">
    <property type="entry name" value="Single-stranded right-handed beta-helix, Pectin lyase-like"/>
    <property type="match status" value="2"/>
</dbReference>
<sequence>MADKVLFQTDDALSETNLAARRARDNSTDYVERGLAVTPDWANGKFDVSAGHAVLKKNVKAYDVFADPRSGLSLADSSGTNYVFLVVDPSNRNDVTIEVNADGSAPGSPSLLIQKLDAAAKTSSAVNRRPSASYDSISGVADTFVTSTSELESAFANLSAGETLRIAQPDTPYRPGQWLDIDANYVTVLAESQFARDGQPLIKPADGSNVGGVRVGHDSATKHVRVEGLGFHGNSGNMSGTAKRLHAFVADQNASHVTFRDNYATQTHPYHELNSGGSGFTVRKNAANVELVGNRVDDIGDRGIQAAGTNLLVRGNVLTNGYGDSISLNVTEPDDDSYIAKNASVVNNFGRDNAKGSIVAFGKSASRNTTPRSERGYFAVVGNVGAGQHRKLIQFGRNAVNVKAVSAIGNVGDGRNADHFGIRSAVRSEDSWVNISNNILLGYNYGGVRVTKGHNVNVSNNLIAGVGGEGIVTSGYSNHKVTGNIVRNAGTVGVKMVNQMAPATVAQNQIRFCQEQGIVVNQGGTASDRGVTVYGNSLDANNQGSNGVPELDVQTQNVLAFGNHVATRGGSASFSDAGSGNLWVGNMAPADGSAWSLGSATGVRTMANRPNPAGEGFVVTTPDGTAEYEITVDNNGSVTTTQL</sequence>
<feature type="domain" description="Right handed beta helix" evidence="1">
    <location>
        <begin position="429"/>
        <end position="543"/>
    </location>
</feature>
<dbReference type="RefSeq" id="WP_276280150.1">
    <property type="nucleotide sequence ID" value="NZ_CP119809.1"/>
</dbReference>
<dbReference type="SMART" id="SM00710">
    <property type="entry name" value="PbH1"/>
    <property type="match status" value="7"/>
</dbReference>
<accession>A0ABD5WN58</accession>
<comment type="caution">
    <text evidence="2">The sequence shown here is derived from an EMBL/GenBank/DDBJ whole genome shotgun (WGS) entry which is preliminary data.</text>
</comment>
<name>A0ABD5WN58_9EURY</name>
<dbReference type="EMBL" id="JBHSZH010000005">
    <property type="protein sequence ID" value="MFC7081886.1"/>
    <property type="molecule type" value="Genomic_DNA"/>
</dbReference>
<dbReference type="Pfam" id="PF13229">
    <property type="entry name" value="Beta_helix"/>
    <property type="match status" value="1"/>
</dbReference>
<organism evidence="2 3">
    <name type="scientific">Halorussus caseinilyticus</name>
    <dbReference type="NCBI Taxonomy" id="3034025"/>
    <lineage>
        <taxon>Archaea</taxon>
        <taxon>Methanobacteriati</taxon>
        <taxon>Methanobacteriota</taxon>
        <taxon>Stenosarchaea group</taxon>
        <taxon>Halobacteria</taxon>
        <taxon>Halobacteriales</taxon>
        <taxon>Haladaptataceae</taxon>
        <taxon>Halorussus</taxon>
    </lineage>
</organism>